<feature type="compositionally biased region" description="Polar residues" evidence="1">
    <location>
        <begin position="26"/>
        <end position="36"/>
    </location>
</feature>
<dbReference type="PANTHER" id="PTHR43682:SF1">
    <property type="entry name" value="LACTATE UTILIZATION PROTEIN C"/>
    <property type="match status" value="1"/>
</dbReference>
<dbReference type="PANTHER" id="PTHR43682">
    <property type="entry name" value="LACTATE UTILIZATION PROTEIN C"/>
    <property type="match status" value="1"/>
</dbReference>
<feature type="region of interest" description="Disordered" evidence="1">
    <location>
        <begin position="1"/>
        <end position="43"/>
    </location>
</feature>
<reference evidence="4" key="1">
    <citation type="journal article" date="2019" name="Int. J. Syst. Evol. Microbiol.">
        <title>The Global Catalogue of Microorganisms (GCM) 10K type strain sequencing project: providing services to taxonomists for standard genome sequencing and annotation.</title>
        <authorList>
            <consortium name="The Broad Institute Genomics Platform"/>
            <consortium name="The Broad Institute Genome Sequencing Center for Infectious Disease"/>
            <person name="Wu L."/>
            <person name="Ma J."/>
        </authorList>
    </citation>
    <scope>NUCLEOTIDE SEQUENCE [LARGE SCALE GENOMIC DNA]</scope>
    <source>
        <strain evidence="4">JCM 11448</strain>
    </source>
</reference>
<evidence type="ECO:0000259" key="2">
    <source>
        <dbReference type="Pfam" id="PF02589"/>
    </source>
</evidence>
<dbReference type="InterPro" id="IPR003741">
    <property type="entry name" value="LUD_dom"/>
</dbReference>
<feature type="compositionally biased region" description="Polar residues" evidence="1">
    <location>
        <begin position="1"/>
        <end position="12"/>
    </location>
</feature>
<evidence type="ECO:0000256" key="1">
    <source>
        <dbReference type="SAM" id="MobiDB-lite"/>
    </source>
</evidence>
<dbReference type="InterPro" id="IPR037171">
    <property type="entry name" value="NagB/RpiA_transferase-like"/>
</dbReference>
<gene>
    <name evidence="3" type="ORF">GCM10009579_45190</name>
</gene>
<protein>
    <submittedName>
        <fullName evidence="3">LUD domain-containing protein</fullName>
    </submittedName>
</protein>
<evidence type="ECO:0000313" key="3">
    <source>
        <dbReference type="EMBL" id="GAA1280268.1"/>
    </source>
</evidence>
<organism evidence="3 4">
    <name type="scientific">Streptomyces javensis</name>
    <dbReference type="NCBI Taxonomy" id="114698"/>
    <lineage>
        <taxon>Bacteria</taxon>
        <taxon>Bacillati</taxon>
        <taxon>Actinomycetota</taxon>
        <taxon>Actinomycetes</taxon>
        <taxon>Kitasatosporales</taxon>
        <taxon>Streptomycetaceae</taxon>
        <taxon>Streptomyces</taxon>
        <taxon>Streptomyces violaceusniger group</taxon>
    </lineage>
</organism>
<sequence length="269" mass="28225">MTPRDSGSQNPGPQNPGAHRPAAQSPAAQNPGTQNPGAPGPDSRALVMARIRRALADVPRAETPGEVPVERTYHRVHGDRTADRTADLLAENLADYRAIVHRADTPSPPDTPSSLPALIARLLADRGATSVAVPAGLPDSWLSAVPDSVRRVPDTAELTPHDLDAVSSVVTGCAVAIAETGTVVLDAGPDQGRRRITLVPDHHICVIRVTDQVVSSVPEALERLDPARPLTWISGPSATSDIELDRVEGVHGPRTLEVILTGPESAGQS</sequence>
<feature type="domain" description="LUD" evidence="2">
    <location>
        <begin position="168"/>
        <end position="260"/>
    </location>
</feature>
<dbReference type="EMBL" id="BAAAIH010000025">
    <property type="protein sequence ID" value="GAA1280268.1"/>
    <property type="molecule type" value="Genomic_DNA"/>
</dbReference>
<name>A0ABP4HQA2_9ACTN</name>
<evidence type="ECO:0000313" key="4">
    <source>
        <dbReference type="Proteomes" id="UP001500282"/>
    </source>
</evidence>
<dbReference type="Pfam" id="PF02589">
    <property type="entry name" value="LUD_dom"/>
    <property type="match status" value="1"/>
</dbReference>
<dbReference type="Gene3D" id="3.40.50.10420">
    <property type="entry name" value="NagB/RpiA/CoA transferase-like"/>
    <property type="match status" value="1"/>
</dbReference>
<dbReference type="InterPro" id="IPR024185">
    <property type="entry name" value="FTHF_cligase-like_sf"/>
</dbReference>
<comment type="caution">
    <text evidence="3">The sequence shown here is derived from an EMBL/GenBank/DDBJ whole genome shotgun (WGS) entry which is preliminary data.</text>
</comment>
<proteinExistence type="predicted"/>
<keyword evidence="4" id="KW-1185">Reference proteome</keyword>
<dbReference type="SUPFAM" id="SSF100950">
    <property type="entry name" value="NagB/RpiA/CoA transferase-like"/>
    <property type="match status" value="1"/>
</dbReference>
<accession>A0ABP4HQA2</accession>
<dbReference type="Proteomes" id="UP001500282">
    <property type="component" value="Unassembled WGS sequence"/>
</dbReference>